<reference evidence="2" key="3">
    <citation type="submission" date="2020-12" db="UniProtKB">
        <authorList>
            <consortium name="EnsemblPlants"/>
        </authorList>
    </citation>
    <scope>IDENTIFICATION</scope>
</reference>
<keyword evidence="3" id="KW-1185">Reference proteome</keyword>
<gene>
    <name evidence="1" type="ORF">PHYPA_012331</name>
</gene>
<evidence type="ECO:0000313" key="1">
    <source>
        <dbReference type="EMBL" id="PNR47858.1"/>
    </source>
</evidence>
<accession>A0A2K1K253</accession>
<dbReference type="PaxDb" id="3218-PP1S199_149V6.1"/>
<proteinExistence type="predicted"/>
<dbReference type="AlphaFoldDB" id="A0A2K1K253"/>
<dbReference type="Proteomes" id="UP000006727">
    <property type="component" value="Chromosome 9"/>
</dbReference>
<name>A0A2K1K253_PHYPA</name>
<evidence type="ECO:0000313" key="3">
    <source>
        <dbReference type="Proteomes" id="UP000006727"/>
    </source>
</evidence>
<evidence type="ECO:0000313" key="2">
    <source>
        <dbReference type="EnsemblPlants" id="Pp3c9_5490V3.1"/>
    </source>
</evidence>
<dbReference type="InParanoid" id="A0A2K1K253"/>
<dbReference type="EnsemblPlants" id="Pp3c9_5490V3.1">
    <property type="protein sequence ID" value="Pp3c9_5490V3.1"/>
    <property type="gene ID" value="Pp3c9_5490"/>
</dbReference>
<dbReference type="STRING" id="3218.A0A2K1K253"/>
<dbReference type="InterPro" id="IPR040442">
    <property type="entry name" value="Pyrv_kinase-like_dom_sf"/>
</dbReference>
<sequence>MFTIGPTPNTRVMIGKLTESSMNLDRLVMYHGDSAIHKKVIKFVLECNKRGACECQCFHAQHKVFRNVDKAL</sequence>
<dbReference type="Gramene" id="Pp3c9_5490V3.1">
    <property type="protein sequence ID" value="Pp3c9_5490V3.1"/>
    <property type="gene ID" value="Pp3c9_5490"/>
</dbReference>
<reference evidence="1 3" key="2">
    <citation type="journal article" date="2018" name="Plant J.">
        <title>The Physcomitrella patens chromosome-scale assembly reveals moss genome structure and evolution.</title>
        <authorList>
            <person name="Lang D."/>
            <person name="Ullrich K.K."/>
            <person name="Murat F."/>
            <person name="Fuchs J."/>
            <person name="Jenkins J."/>
            <person name="Haas F.B."/>
            <person name="Piednoel M."/>
            <person name="Gundlach H."/>
            <person name="Van Bel M."/>
            <person name="Meyberg R."/>
            <person name="Vives C."/>
            <person name="Morata J."/>
            <person name="Symeonidi A."/>
            <person name="Hiss M."/>
            <person name="Muchero W."/>
            <person name="Kamisugi Y."/>
            <person name="Saleh O."/>
            <person name="Blanc G."/>
            <person name="Decker E.L."/>
            <person name="van Gessel N."/>
            <person name="Grimwood J."/>
            <person name="Hayes R.D."/>
            <person name="Graham S.W."/>
            <person name="Gunter L.E."/>
            <person name="McDaniel S.F."/>
            <person name="Hoernstein S.N.W."/>
            <person name="Larsson A."/>
            <person name="Li F.W."/>
            <person name="Perroud P.F."/>
            <person name="Phillips J."/>
            <person name="Ranjan P."/>
            <person name="Rokshar D.S."/>
            <person name="Rothfels C.J."/>
            <person name="Schneider L."/>
            <person name="Shu S."/>
            <person name="Stevenson D.W."/>
            <person name="Thummler F."/>
            <person name="Tillich M."/>
            <person name="Villarreal Aguilar J.C."/>
            <person name="Widiez T."/>
            <person name="Wong G.K."/>
            <person name="Wymore A."/>
            <person name="Zhang Y."/>
            <person name="Zimmer A.D."/>
            <person name="Quatrano R.S."/>
            <person name="Mayer K.F.X."/>
            <person name="Goodstein D."/>
            <person name="Casacuberta J.M."/>
            <person name="Vandepoele K."/>
            <person name="Reski R."/>
            <person name="Cuming A.C."/>
            <person name="Tuskan G.A."/>
            <person name="Maumus F."/>
            <person name="Salse J."/>
            <person name="Schmutz J."/>
            <person name="Rensing S.A."/>
        </authorList>
    </citation>
    <scope>NUCLEOTIDE SEQUENCE [LARGE SCALE GENOMIC DNA]</scope>
    <source>
        <strain evidence="2 3">cv. Gransden 2004</strain>
    </source>
</reference>
<protein>
    <submittedName>
        <fullName evidence="1 2">Uncharacterized protein</fullName>
    </submittedName>
</protein>
<organism evidence="1">
    <name type="scientific">Physcomitrium patens</name>
    <name type="common">Spreading-leaved earth moss</name>
    <name type="synonym">Physcomitrella patens</name>
    <dbReference type="NCBI Taxonomy" id="3218"/>
    <lineage>
        <taxon>Eukaryota</taxon>
        <taxon>Viridiplantae</taxon>
        <taxon>Streptophyta</taxon>
        <taxon>Embryophyta</taxon>
        <taxon>Bryophyta</taxon>
        <taxon>Bryophytina</taxon>
        <taxon>Bryopsida</taxon>
        <taxon>Funariidae</taxon>
        <taxon>Funariales</taxon>
        <taxon>Funariaceae</taxon>
        <taxon>Physcomitrium</taxon>
    </lineage>
</organism>
<dbReference type="Gene3D" id="3.20.20.60">
    <property type="entry name" value="Phosphoenolpyruvate-binding domains"/>
    <property type="match status" value="1"/>
</dbReference>
<reference evidence="1 3" key="1">
    <citation type="journal article" date="2008" name="Science">
        <title>The Physcomitrella genome reveals evolutionary insights into the conquest of land by plants.</title>
        <authorList>
            <person name="Rensing S."/>
            <person name="Lang D."/>
            <person name="Zimmer A."/>
            <person name="Terry A."/>
            <person name="Salamov A."/>
            <person name="Shapiro H."/>
            <person name="Nishiyama T."/>
            <person name="Perroud P.-F."/>
            <person name="Lindquist E."/>
            <person name="Kamisugi Y."/>
            <person name="Tanahashi T."/>
            <person name="Sakakibara K."/>
            <person name="Fujita T."/>
            <person name="Oishi K."/>
            <person name="Shin-I T."/>
            <person name="Kuroki Y."/>
            <person name="Toyoda A."/>
            <person name="Suzuki Y."/>
            <person name="Hashimoto A."/>
            <person name="Yamaguchi K."/>
            <person name="Sugano A."/>
            <person name="Kohara Y."/>
            <person name="Fujiyama A."/>
            <person name="Anterola A."/>
            <person name="Aoki S."/>
            <person name="Ashton N."/>
            <person name="Barbazuk W.B."/>
            <person name="Barker E."/>
            <person name="Bennetzen J."/>
            <person name="Bezanilla M."/>
            <person name="Blankenship R."/>
            <person name="Cho S.H."/>
            <person name="Dutcher S."/>
            <person name="Estelle M."/>
            <person name="Fawcett J.A."/>
            <person name="Gundlach H."/>
            <person name="Hanada K."/>
            <person name="Heyl A."/>
            <person name="Hicks K.A."/>
            <person name="Hugh J."/>
            <person name="Lohr M."/>
            <person name="Mayer K."/>
            <person name="Melkozernov A."/>
            <person name="Murata T."/>
            <person name="Nelson D."/>
            <person name="Pils B."/>
            <person name="Prigge M."/>
            <person name="Reiss B."/>
            <person name="Renner T."/>
            <person name="Rombauts S."/>
            <person name="Rushton P."/>
            <person name="Sanderfoot A."/>
            <person name="Schween G."/>
            <person name="Shiu S.-H."/>
            <person name="Stueber K."/>
            <person name="Theodoulou F.L."/>
            <person name="Tu H."/>
            <person name="Van de Peer Y."/>
            <person name="Verrier P.J."/>
            <person name="Waters E."/>
            <person name="Wood A."/>
            <person name="Yang L."/>
            <person name="Cove D."/>
            <person name="Cuming A."/>
            <person name="Hasebe M."/>
            <person name="Lucas S."/>
            <person name="Mishler D.B."/>
            <person name="Reski R."/>
            <person name="Grigoriev I."/>
            <person name="Quatrano R.S."/>
            <person name="Boore J.L."/>
        </authorList>
    </citation>
    <scope>NUCLEOTIDE SEQUENCE [LARGE SCALE GENOMIC DNA]</scope>
    <source>
        <strain evidence="2 3">cv. Gransden 2004</strain>
    </source>
</reference>
<dbReference type="EMBL" id="ABEU02000009">
    <property type="protein sequence ID" value="PNR47858.1"/>
    <property type="molecule type" value="Genomic_DNA"/>
</dbReference>